<dbReference type="EMBL" id="BMKC01000001">
    <property type="protein sequence ID" value="GGA76241.1"/>
    <property type="molecule type" value="Genomic_DNA"/>
</dbReference>
<feature type="region of interest" description="Disordered" evidence="1">
    <location>
        <begin position="1"/>
        <end position="22"/>
    </location>
</feature>
<dbReference type="RefSeq" id="WP_229668472.1">
    <property type="nucleotide sequence ID" value="NZ_BMKC01000001.1"/>
</dbReference>
<evidence type="ECO:0000256" key="1">
    <source>
        <dbReference type="SAM" id="MobiDB-lite"/>
    </source>
</evidence>
<reference evidence="3" key="1">
    <citation type="journal article" date="2019" name="Int. J. Syst. Evol. Microbiol.">
        <title>The Global Catalogue of Microorganisms (GCM) 10K type strain sequencing project: providing services to taxonomists for standard genome sequencing and annotation.</title>
        <authorList>
            <consortium name="The Broad Institute Genomics Platform"/>
            <consortium name="The Broad Institute Genome Sequencing Center for Infectious Disease"/>
            <person name="Wu L."/>
            <person name="Ma J."/>
        </authorList>
    </citation>
    <scope>NUCLEOTIDE SEQUENCE [LARGE SCALE GENOMIC DNA]</scope>
    <source>
        <strain evidence="3">CGMCC 1.15905</strain>
    </source>
</reference>
<comment type="caution">
    <text evidence="2">The sequence shown here is derived from an EMBL/GenBank/DDBJ whole genome shotgun (WGS) entry which is preliminary data.</text>
</comment>
<dbReference type="InterPro" id="IPR036629">
    <property type="entry name" value="YjbJ_sf"/>
</dbReference>
<accession>A0ABQ1HHD8</accession>
<gene>
    <name evidence="2" type="ORF">GCM10011521_13060</name>
</gene>
<evidence type="ECO:0000313" key="3">
    <source>
        <dbReference type="Proteomes" id="UP000623419"/>
    </source>
</evidence>
<keyword evidence="3" id="KW-1185">Reference proteome</keyword>
<dbReference type="SUPFAM" id="SSF69047">
    <property type="entry name" value="Hypothetical protein YjbJ"/>
    <property type="match status" value="1"/>
</dbReference>
<dbReference type="Proteomes" id="UP000623419">
    <property type="component" value="Unassembled WGS sequence"/>
</dbReference>
<name>A0ABQ1HHD8_9GAMM</name>
<sequence>MDDHSDSPRISAQASDGGFRPRSAVGGFLLSLKSLLWPLEAGSAPVPQRAPDEPPARSLRQLRAMPKAPGTDRPVPLASPSGEDPHPLRRVAGSAGRWKKRLAEARETWPRATVAELIATDGHARRLAGLIQERYGLAPEAAEQQVTRFLGAHDGRPPPNQEQAP</sequence>
<dbReference type="Gene3D" id="1.10.1470.10">
    <property type="entry name" value="YjbJ"/>
    <property type="match status" value="1"/>
</dbReference>
<evidence type="ECO:0000313" key="2">
    <source>
        <dbReference type="EMBL" id="GGA76241.1"/>
    </source>
</evidence>
<feature type="region of interest" description="Disordered" evidence="1">
    <location>
        <begin position="43"/>
        <end position="99"/>
    </location>
</feature>
<protein>
    <submittedName>
        <fullName evidence="2">Uncharacterized protein</fullName>
    </submittedName>
</protein>
<proteinExistence type="predicted"/>
<organism evidence="2 3">
    <name type="scientific">Arenimonas soli</name>
    <dbReference type="NCBI Taxonomy" id="2269504"/>
    <lineage>
        <taxon>Bacteria</taxon>
        <taxon>Pseudomonadati</taxon>
        <taxon>Pseudomonadota</taxon>
        <taxon>Gammaproteobacteria</taxon>
        <taxon>Lysobacterales</taxon>
        <taxon>Lysobacteraceae</taxon>
        <taxon>Arenimonas</taxon>
    </lineage>
</organism>
<feature type="region of interest" description="Disordered" evidence="1">
    <location>
        <begin position="145"/>
        <end position="165"/>
    </location>
</feature>